<reference evidence="2 3" key="1">
    <citation type="submission" date="2024-08" db="EMBL/GenBank/DDBJ databases">
        <authorList>
            <person name="Cucini C."/>
            <person name="Frati F."/>
        </authorList>
    </citation>
    <scope>NUCLEOTIDE SEQUENCE [LARGE SCALE GENOMIC DNA]</scope>
</reference>
<gene>
    <name evidence="2" type="ORF">ODALV1_LOCUS22521</name>
</gene>
<feature type="transmembrane region" description="Helical" evidence="1">
    <location>
        <begin position="96"/>
        <end position="116"/>
    </location>
</feature>
<feature type="transmembrane region" description="Helical" evidence="1">
    <location>
        <begin position="17"/>
        <end position="38"/>
    </location>
</feature>
<comment type="caution">
    <text evidence="2">The sequence shown here is derived from an EMBL/GenBank/DDBJ whole genome shotgun (WGS) entry which is preliminary data.</text>
</comment>
<dbReference type="Proteomes" id="UP001642540">
    <property type="component" value="Unassembled WGS sequence"/>
</dbReference>
<keyword evidence="1" id="KW-1133">Transmembrane helix</keyword>
<feature type="transmembrane region" description="Helical" evidence="1">
    <location>
        <begin position="58"/>
        <end position="84"/>
    </location>
</feature>
<proteinExistence type="predicted"/>
<evidence type="ECO:0000256" key="1">
    <source>
        <dbReference type="SAM" id="Phobius"/>
    </source>
</evidence>
<keyword evidence="3" id="KW-1185">Reference proteome</keyword>
<protein>
    <recommendedName>
        <fullName evidence="4">Transmembrane protein</fullName>
    </recommendedName>
</protein>
<accession>A0ABP1RIE0</accession>
<evidence type="ECO:0000313" key="3">
    <source>
        <dbReference type="Proteomes" id="UP001642540"/>
    </source>
</evidence>
<feature type="transmembrane region" description="Helical" evidence="1">
    <location>
        <begin position="122"/>
        <end position="146"/>
    </location>
</feature>
<keyword evidence="1" id="KW-0812">Transmembrane</keyword>
<dbReference type="EMBL" id="CAXLJM020000075">
    <property type="protein sequence ID" value="CAL8128754.1"/>
    <property type="molecule type" value="Genomic_DNA"/>
</dbReference>
<sequence length="180" mass="20243">MAPNLCPWMKLQTGVRVIFMTDIVGSIIFIFMITSSVVDLAFNNNDVEQLEIPDSKEILLGAILAFLIVGVLFCTQVMTSIYLYKAAAKNDKITRGCWPWLEVTIFITLLFFFLIIEGLRLVMVVASLFLLITLYKIYVILVIIFFERSMKAQERELAVVYNSSRGGQPQSGSDGTAQIV</sequence>
<evidence type="ECO:0008006" key="4">
    <source>
        <dbReference type="Google" id="ProtNLM"/>
    </source>
</evidence>
<evidence type="ECO:0000313" key="2">
    <source>
        <dbReference type="EMBL" id="CAL8128754.1"/>
    </source>
</evidence>
<keyword evidence="1" id="KW-0472">Membrane</keyword>
<name>A0ABP1RIE0_9HEXA</name>
<organism evidence="2 3">
    <name type="scientific">Orchesella dallaii</name>
    <dbReference type="NCBI Taxonomy" id="48710"/>
    <lineage>
        <taxon>Eukaryota</taxon>
        <taxon>Metazoa</taxon>
        <taxon>Ecdysozoa</taxon>
        <taxon>Arthropoda</taxon>
        <taxon>Hexapoda</taxon>
        <taxon>Collembola</taxon>
        <taxon>Entomobryomorpha</taxon>
        <taxon>Entomobryoidea</taxon>
        <taxon>Orchesellidae</taxon>
        <taxon>Orchesellinae</taxon>
        <taxon>Orchesella</taxon>
    </lineage>
</organism>